<dbReference type="PATRIC" id="fig|520764.3.peg.784"/>
<name>A0A140LBM4_9FIRM</name>
<evidence type="ECO:0000256" key="1">
    <source>
        <dbReference type="ARBA" id="ARBA00022741"/>
    </source>
</evidence>
<dbReference type="PANTHER" id="PTHR34784:SF1">
    <property type="entry name" value="50S RIBOSOMAL PROTEIN L34"/>
    <property type="match status" value="1"/>
</dbReference>
<reference evidence="3 4" key="1">
    <citation type="submission" date="2015-12" db="EMBL/GenBank/DDBJ databases">
        <title>Draft genome sequnece of Fervidicola ferrireducens strain Y170.</title>
        <authorList>
            <person name="Patel B.K."/>
        </authorList>
    </citation>
    <scope>NUCLEOTIDE SEQUENCE [LARGE SCALE GENOMIC DNA]</scope>
    <source>
        <strain evidence="3 4">Y170</strain>
    </source>
</reference>
<evidence type="ECO:0000313" key="4">
    <source>
        <dbReference type="Proteomes" id="UP000070427"/>
    </source>
</evidence>
<keyword evidence="4" id="KW-1185">Reference proteome</keyword>
<dbReference type="Gene3D" id="3.30.1330.20">
    <property type="entry name" value="Tubulin/FtsZ, C-terminal domain"/>
    <property type="match status" value="1"/>
</dbReference>
<dbReference type="InParanoid" id="A0A140LBM4"/>
<evidence type="ECO:0000256" key="2">
    <source>
        <dbReference type="ARBA" id="ARBA00023134"/>
    </source>
</evidence>
<comment type="caution">
    <text evidence="3">The sequence shown here is derived from an EMBL/GenBank/DDBJ whole genome shotgun (WGS) entry which is preliminary data.</text>
</comment>
<protein>
    <submittedName>
        <fullName evidence="3">Uncharacterized protein</fullName>
    </submittedName>
</protein>
<gene>
    <name evidence="3" type="ORF">AN618_07570</name>
</gene>
<organism evidence="3 4">
    <name type="scientific">Fervidicola ferrireducens</name>
    <dbReference type="NCBI Taxonomy" id="520764"/>
    <lineage>
        <taxon>Bacteria</taxon>
        <taxon>Bacillati</taxon>
        <taxon>Bacillota</taxon>
        <taxon>Clostridia</taxon>
        <taxon>Thermosediminibacterales</taxon>
        <taxon>Thermosediminibacteraceae</taxon>
        <taxon>Fervidicola</taxon>
    </lineage>
</organism>
<dbReference type="InterPro" id="IPR037103">
    <property type="entry name" value="Tubulin/FtsZ-like_C"/>
</dbReference>
<evidence type="ECO:0000313" key="3">
    <source>
        <dbReference type="EMBL" id="KXG77949.1"/>
    </source>
</evidence>
<dbReference type="PANTHER" id="PTHR34784">
    <property type="entry name" value="50S RIBOSOMAL PROTEIN L34"/>
    <property type="match status" value="1"/>
</dbReference>
<keyword evidence="2" id="KW-0342">GTP-binding</keyword>
<proteinExistence type="predicted"/>
<dbReference type="OrthoDB" id="6165729at2"/>
<dbReference type="STRING" id="520764.AN618_07570"/>
<accession>A0A140LBM4</accession>
<dbReference type="Proteomes" id="UP000070427">
    <property type="component" value="Unassembled WGS sequence"/>
</dbReference>
<dbReference type="RefSeq" id="WP_157081619.1">
    <property type="nucleotide sequence ID" value="NZ_LOED01000006.1"/>
</dbReference>
<dbReference type="Pfam" id="PF09585">
    <property type="entry name" value="Lin0512_fam"/>
    <property type="match status" value="1"/>
</dbReference>
<dbReference type="EMBL" id="LOED01000006">
    <property type="protein sequence ID" value="KXG77949.1"/>
    <property type="molecule type" value="Genomic_DNA"/>
</dbReference>
<sequence length="129" mass="13912">MEKYEYDKGGGFIRRFVIEFGYGVDLHGQDVNNAAKKAVKDAISHSCLCGLTEILNIENLDDVIVEVTVAVSRPDEIDEDAIKELLPIGKKSVKAVEGGMRVSGLNLAQFGDINDSIEVAVACVTVGIE</sequence>
<dbReference type="NCBIfam" id="TIGR02058">
    <property type="entry name" value="lin0512_fam"/>
    <property type="match status" value="1"/>
</dbReference>
<dbReference type="InterPro" id="IPR011719">
    <property type="entry name" value="CHP02058"/>
</dbReference>
<keyword evidence="1" id="KW-0547">Nucleotide-binding</keyword>
<dbReference type="AlphaFoldDB" id="A0A140LBM4"/>
<dbReference type="GO" id="GO:0005525">
    <property type="term" value="F:GTP binding"/>
    <property type="evidence" value="ECO:0007669"/>
    <property type="project" value="UniProtKB-KW"/>
</dbReference>